<proteinExistence type="inferred from homology"/>
<evidence type="ECO:0000313" key="4">
    <source>
        <dbReference type="EMBL" id="KAK3672441.1"/>
    </source>
</evidence>
<dbReference type="CDD" id="cd03057">
    <property type="entry name" value="GST_N_Beta"/>
    <property type="match status" value="1"/>
</dbReference>
<dbReference type="SUPFAM" id="SSF52833">
    <property type="entry name" value="Thioredoxin-like"/>
    <property type="match status" value="1"/>
</dbReference>
<comment type="similarity">
    <text evidence="1">Belongs to the GST superfamily.</text>
</comment>
<evidence type="ECO:0000259" key="3">
    <source>
        <dbReference type="PROSITE" id="PS50405"/>
    </source>
</evidence>
<dbReference type="PANTHER" id="PTHR44051">
    <property type="entry name" value="GLUTATHIONE S-TRANSFERASE-RELATED"/>
    <property type="match status" value="1"/>
</dbReference>
<keyword evidence="5" id="KW-1185">Reference proteome</keyword>
<dbReference type="Gene3D" id="1.20.1050.10">
    <property type="match status" value="1"/>
</dbReference>
<dbReference type="PROSITE" id="PS50405">
    <property type="entry name" value="GST_CTER"/>
    <property type="match status" value="1"/>
</dbReference>
<evidence type="ECO:0000259" key="2">
    <source>
        <dbReference type="PROSITE" id="PS50404"/>
    </source>
</evidence>
<dbReference type="Proteomes" id="UP001274830">
    <property type="component" value="Unassembled WGS sequence"/>
</dbReference>
<organism evidence="4 5">
    <name type="scientific">Recurvomyces mirabilis</name>
    <dbReference type="NCBI Taxonomy" id="574656"/>
    <lineage>
        <taxon>Eukaryota</taxon>
        <taxon>Fungi</taxon>
        <taxon>Dikarya</taxon>
        <taxon>Ascomycota</taxon>
        <taxon>Pezizomycotina</taxon>
        <taxon>Dothideomycetes</taxon>
        <taxon>Dothideomycetidae</taxon>
        <taxon>Mycosphaerellales</taxon>
        <taxon>Teratosphaeriaceae</taxon>
        <taxon>Recurvomyces</taxon>
    </lineage>
</organism>
<gene>
    <name evidence="4" type="ORF">LTR78_007748</name>
</gene>
<feature type="domain" description="GST N-terminal" evidence="2">
    <location>
        <begin position="1"/>
        <end position="89"/>
    </location>
</feature>
<protein>
    <recommendedName>
        <fullName evidence="6">Glutathione S-transferase</fullName>
    </recommendedName>
</protein>
<evidence type="ECO:0000256" key="1">
    <source>
        <dbReference type="ARBA" id="ARBA00007409"/>
    </source>
</evidence>
<dbReference type="Pfam" id="PF13409">
    <property type="entry name" value="GST_N_2"/>
    <property type="match status" value="1"/>
</dbReference>
<dbReference type="SUPFAM" id="SSF47616">
    <property type="entry name" value="GST C-terminal domain-like"/>
    <property type="match status" value="1"/>
</dbReference>
<reference evidence="4" key="1">
    <citation type="submission" date="2023-07" db="EMBL/GenBank/DDBJ databases">
        <title>Black Yeasts Isolated from many extreme environments.</title>
        <authorList>
            <person name="Coleine C."/>
            <person name="Stajich J.E."/>
            <person name="Selbmann L."/>
        </authorList>
    </citation>
    <scope>NUCLEOTIDE SEQUENCE</scope>
    <source>
        <strain evidence="4">CCFEE 5485</strain>
    </source>
</reference>
<dbReference type="CDD" id="cd03188">
    <property type="entry name" value="GST_C_Beta"/>
    <property type="match status" value="1"/>
</dbReference>
<dbReference type="InterPro" id="IPR036282">
    <property type="entry name" value="Glutathione-S-Trfase_C_sf"/>
</dbReference>
<feature type="domain" description="GST C-terminal" evidence="3">
    <location>
        <begin position="94"/>
        <end position="223"/>
    </location>
</feature>
<dbReference type="Gene3D" id="3.40.30.10">
    <property type="entry name" value="Glutaredoxin"/>
    <property type="match status" value="1"/>
</dbReference>
<accession>A0AAE0TU16</accession>
<name>A0AAE0TU16_9PEZI</name>
<dbReference type="InterPro" id="IPR004045">
    <property type="entry name" value="Glutathione_S-Trfase_N"/>
</dbReference>
<dbReference type="PANTHER" id="PTHR44051:SF8">
    <property type="entry name" value="GLUTATHIONE S-TRANSFERASE GSTA"/>
    <property type="match status" value="1"/>
</dbReference>
<dbReference type="PROSITE" id="PS50404">
    <property type="entry name" value="GST_NTER"/>
    <property type="match status" value="1"/>
</dbReference>
<evidence type="ECO:0000313" key="5">
    <source>
        <dbReference type="Proteomes" id="UP001274830"/>
    </source>
</evidence>
<dbReference type="AlphaFoldDB" id="A0AAE0TU16"/>
<comment type="caution">
    <text evidence="4">The sequence shown here is derived from an EMBL/GenBank/DDBJ whole genome shotgun (WGS) entry which is preliminary data.</text>
</comment>
<sequence>MSSLALYHRDGACSMAPHIRLLHLPIPFTAVPMIDGPDGYQAADGSFSHADYRKISPAGFVPALVVDGQALTDNAAMLTYLAGLRQDEGLGGSDEWERAKIGEWLAWLAGTLHGRGFGGLWRPGRYSDDETMWPSIEAKARGFILECFARIEAGIGGKPYAVGERLTVVDIMLHTFWRWSRALSLSQEDMVARYPGWAKVMAKVEKLDSVRSAMAAEGQELCFT</sequence>
<dbReference type="InterPro" id="IPR036249">
    <property type="entry name" value="Thioredoxin-like_sf"/>
</dbReference>
<dbReference type="EMBL" id="JAUTXT010000033">
    <property type="protein sequence ID" value="KAK3672441.1"/>
    <property type="molecule type" value="Genomic_DNA"/>
</dbReference>
<evidence type="ECO:0008006" key="6">
    <source>
        <dbReference type="Google" id="ProtNLM"/>
    </source>
</evidence>
<dbReference type="Pfam" id="PF13410">
    <property type="entry name" value="GST_C_2"/>
    <property type="match status" value="1"/>
</dbReference>
<dbReference type="InterPro" id="IPR010987">
    <property type="entry name" value="Glutathione-S-Trfase_C-like"/>
</dbReference>